<feature type="coiled-coil region" evidence="2">
    <location>
        <begin position="82"/>
        <end position="109"/>
    </location>
</feature>
<protein>
    <submittedName>
        <fullName evidence="4">MerR family transcriptional regulator</fullName>
    </submittedName>
</protein>
<dbReference type="CDD" id="cd01109">
    <property type="entry name" value="HTH_YyaN"/>
    <property type="match status" value="1"/>
</dbReference>
<evidence type="ECO:0000259" key="3">
    <source>
        <dbReference type="PROSITE" id="PS50937"/>
    </source>
</evidence>
<keyword evidence="2" id="KW-0175">Coiled coil</keyword>
<dbReference type="PANTHER" id="PTHR30204">
    <property type="entry name" value="REDOX-CYCLING DRUG-SENSING TRANSCRIPTIONAL ACTIVATOR SOXR"/>
    <property type="match status" value="1"/>
</dbReference>
<evidence type="ECO:0000256" key="1">
    <source>
        <dbReference type="ARBA" id="ARBA00023125"/>
    </source>
</evidence>
<dbReference type="InterPro" id="IPR000551">
    <property type="entry name" value="MerR-type_HTH_dom"/>
</dbReference>
<dbReference type="GO" id="GO:0003700">
    <property type="term" value="F:DNA-binding transcription factor activity"/>
    <property type="evidence" value="ECO:0007669"/>
    <property type="project" value="InterPro"/>
</dbReference>
<dbReference type="Pfam" id="PF13411">
    <property type="entry name" value="MerR_1"/>
    <property type="match status" value="1"/>
</dbReference>
<dbReference type="PROSITE" id="PS50937">
    <property type="entry name" value="HTH_MERR_2"/>
    <property type="match status" value="1"/>
</dbReference>
<dbReference type="InterPro" id="IPR047057">
    <property type="entry name" value="MerR_fam"/>
</dbReference>
<gene>
    <name evidence="4" type="ORF">IAA28_00880</name>
</gene>
<reference evidence="4" key="1">
    <citation type="journal article" date="2021" name="PeerJ">
        <title>Extensive microbial diversity within the chicken gut microbiome revealed by metagenomics and culture.</title>
        <authorList>
            <person name="Gilroy R."/>
            <person name="Ravi A."/>
            <person name="Getino M."/>
            <person name="Pursley I."/>
            <person name="Horton D.L."/>
            <person name="Alikhan N.F."/>
            <person name="Baker D."/>
            <person name="Gharbi K."/>
            <person name="Hall N."/>
            <person name="Watson M."/>
            <person name="Adriaenssens E.M."/>
            <person name="Foster-Nyarko E."/>
            <person name="Jarju S."/>
            <person name="Secka A."/>
            <person name="Antonio M."/>
            <person name="Oren A."/>
            <person name="Chaudhuri R.R."/>
            <person name="La Ragione R."/>
            <person name="Hildebrand F."/>
            <person name="Pallen M.J."/>
        </authorList>
    </citation>
    <scope>NUCLEOTIDE SEQUENCE</scope>
    <source>
        <strain evidence="4">ChiGjej4B4-12881</strain>
    </source>
</reference>
<evidence type="ECO:0000313" key="5">
    <source>
        <dbReference type="Proteomes" id="UP000886780"/>
    </source>
</evidence>
<dbReference type="InterPro" id="IPR009061">
    <property type="entry name" value="DNA-bd_dom_put_sf"/>
</dbReference>
<dbReference type="AlphaFoldDB" id="A0A9D2AVD9"/>
<feature type="domain" description="HTH merR-type" evidence="3">
    <location>
        <begin position="1"/>
        <end position="70"/>
    </location>
</feature>
<dbReference type="SMART" id="SM00422">
    <property type="entry name" value="HTH_MERR"/>
    <property type="match status" value="1"/>
</dbReference>
<dbReference type="EMBL" id="DXEU01000019">
    <property type="protein sequence ID" value="HIX51340.1"/>
    <property type="molecule type" value="Genomic_DNA"/>
</dbReference>
<keyword evidence="1" id="KW-0238">DNA-binding</keyword>
<name>A0A9D2AVD9_9FIRM</name>
<dbReference type="PANTHER" id="PTHR30204:SF83">
    <property type="entry name" value="TRANSCRIPTIONAL REGULATOR, MERR FAMILY"/>
    <property type="match status" value="1"/>
</dbReference>
<proteinExistence type="predicted"/>
<sequence>MYTMKQVSEATGLSYETLKFYCNRGLVPGLKRDSGNRRVFEQEDVGEIFCLKRLRSCGMSIEEIREFLELCRQGKETVPQRRQMLEQKKQELFQQIEELEKSIAYIDEKQAYYDRVTAGEIEDSCFLAVPKNVSE</sequence>
<comment type="caution">
    <text evidence="4">The sequence shown here is derived from an EMBL/GenBank/DDBJ whole genome shotgun (WGS) entry which is preliminary data.</text>
</comment>
<evidence type="ECO:0000313" key="4">
    <source>
        <dbReference type="EMBL" id="HIX51340.1"/>
    </source>
</evidence>
<organism evidence="4 5">
    <name type="scientific">Candidatus Lachnoclostridium stercoripullorum</name>
    <dbReference type="NCBI Taxonomy" id="2838635"/>
    <lineage>
        <taxon>Bacteria</taxon>
        <taxon>Bacillati</taxon>
        <taxon>Bacillota</taxon>
        <taxon>Clostridia</taxon>
        <taxon>Lachnospirales</taxon>
        <taxon>Lachnospiraceae</taxon>
    </lineage>
</organism>
<dbReference type="GO" id="GO:0003677">
    <property type="term" value="F:DNA binding"/>
    <property type="evidence" value="ECO:0007669"/>
    <property type="project" value="UniProtKB-KW"/>
</dbReference>
<evidence type="ECO:0000256" key="2">
    <source>
        <dbReference type="SAM" id="Coils"/>
    </source>
</evidence>
<dbReference type="Proteomes" id="UP000886780">
    <property type="component" value="Unassembled WGS sequence"/>
</dbReference>
<dbReference type="Gene3D" id="1.10.1660.10">
    <property type="match status" value="1"/>
</dbReference>
<dbReference type="SUPFAM" id="SSF46955">
    <property type="entry name" value="Putative DNA-binding domain"/>
    <property type="match status" value="1"/>
</dbReference>
<accession>A0A9D2AVD9</accession>
<reference evidence="4" key="2">
    <citation type="submission" date="2021-04" db="EMBL/GenBank/DDBJ databases">
        <authorList>
            <person name="Gilroy R."/>
        </authorList>
    </citation>
    <scope>NUCLEOTIDE SEQUENCE</scope>
    <source>
        <strain evidence="4">ChiGjej4B4-12881</strain>
    </source>
</reference>